<accession>A0ACB9SBS4</accession>
<evidence type="ECO:0000313" key="1">
    <source>
        <dbReference type="EMBL" id="KAI4387501.1"/>
    </source>
</evidence>
<dbReference type="EMBL" id="CM042881">
    <property type="protein sequence ID" value="KAI4387501.1"/>
    <property type="molecule type" value="Genomic_DNA"/>
</dbReference>
<dbReference type="Proteomes" id="UP001057402">
    <property type="component" value="Chromosome 2"/>
</dbReference>
<sequence length="127" mass="15141">MANHTPSKNDLKNISSSWKKRRNMTTDCWERKRNCSFVILSENEATRRLSSNIYKMQLWEISGHAANYEENMFVFEVERQEFGLKPMNCPGHCLMFKHRVQSYRELPLRYADLVFYIAMRQVVLSRG</sequence>
<comment type="caution">
    <text evidence="1">The sequence shown here is derived from an EMBL/GenBank/DDBJ whole genome shotgun (WGS) entry which is preliminary data.</text>
</comment>
<name>A0ACB9SBS4_9MYRT</name>
<evidence type="ECO:0000313" key="2">
    <source>
        <dbReference type="Proteomes" id="UP001057402"/>
    </source>
</evidence>
<organism evidence="1 2">
    <name type="scientific">Melastoma candidum</name>
    <dbReference type="NCBI Taxonomy" id="119954"/>
    <lineage>
        <taxon>Eukaryota</taxon>
        <taxon>Viridiplantae</taxon>
        <taxon>Streptophyta</taxon>
        <taxon>Embryophyta</taxon>
        <taxon>Tracheophyta</taxon>
        <taxon>Spermatophyta</taxon>
        <taxon>Magnoliopsida</taxon>
        <taxon>eudicotyledons</taxon>
        <taxon>Gunneridae</taxon>
        <taxon>Pentapetalae</taxon>
        <taxon>rosids</taxon>
        <taxon>malvids</taxon>
        <taxon>Myrtales</taxon>
        <taxon>Melastomataceae</taxon>
        <taxon>Melastomatoideae</taxon>
        <taxon>Melastomateae</taxon>
        <taxon>Melastoma</taxon>
    </lineage>
</organism>
<proteinExistence type="predicted"/>
<protein>
    <submittedName>
        <fullName evidence="1">Uncharacterized protein</fullName>
    </submittedName>
</protein>
<reference evidence="2" key="1">
    <citation type="journal article" date="2023" name="Front. Plant Sci.">
        <title>Chromosomal-level genome assembly of Melastoma candidum provides insights into trichome evolution.</title>
        <authorList>
            <person name="Zhong Y."/>
            <person name="Wu W."/>
            <person name="Sun C."/>
            <person name="Zou P."/>
            <person name="Liu Y."/>
            <person name="Dai S."/>
            <person name="Zhou R."/>
        </authorList>
    </citation>
    <scope>NUCLEOTIDE SEQUENCE [LARGE SCALE GENOMIC DNA]</scope>
</reference>
<gene>
    <name evidence="1" type="ORF">MLD38_005329</name>
</gene>
<keyword evidence="2" id="KW-1185">Reference proteome</keyword>